<dbReference type="AlphaFoldDB" id="A0A7N2M519"/>
<accession>A0A7N2M519</accession>
<reference evidence="1" key="2">
    <citation type="submission" date="2021-01" db="UniProtKB">
        <authorList>
            <consortium name="EnsemblPlants"/>
        </authorList>
    </citation>
    <scope>IDENTIFICATION</scope>
</reference>
<evidence type="ECO:0000313" key="1">
    <source>
        <dbReference type="EnsemblPlants" id="QL07p014365:mrna"/>
    </source>
</evidence>
<keyword evidence="2" id="KW-1185">Reference proteome</keyword>
<proteinExistence type="predicted"/>
<dbReference type="InParanoid" id="A0A7N2M519"/>
<dbReference type="Gramene" id="QL07p014365:mrna">
    <property type="protein sequence ID" value="QL07p014365:mrna"/>
    <property type="gene ID" value="QL07p014365"/>
</dbReference>
<dbReference type="Proteomes" id="UP000594261">
    <property type="component" value="Chromosome 7"/>
</dbReference>
<dbReference type="EnsemblPlants" id="QL07p014365:mrna">
    <property type="protein sequence ID" value="QL07p014365:mrna"/>
    <property type="gene ID" value="QL07p014365"/>
</dbReference>
<organism evidence="1 2">
    <name type="scientific">Quercus lobata</name>
    <name type="common">Valley oak</name>
    <dbReference type="NCBI Taxonomy" id="97700"/>
    <lineage>
        <taxon>Eukaryota</taxon>
        <taxon>Viridiplantae</taxon>
        <taxon>Streptophyta</taxon>
        <taxon>Embryophyta</taxon>
        <taxon>Tracheophyta</taxon>
        <taxon>Spermatophyta</taxon>
        <taxon>Magnoliopsida</taxon>
        <taxon>eudicotyledons</taxon>
        <taxon>Gunneridae</taxon>
        <taxon>Pentapetalae</taxon>
        <taxon>rosids</taxon>
        <taxon>fabids</taxon>
        <taxon>Fagales</taxon>
        <taxon>Fagaceae</taxon>
        <taxon>Quercus</taxon>
    </lineage>
</organism>
<reference evidence="1 2" key="1">
    <citation type="journal article" date="2016" name="G3 (Bethesda)">
        <title>First Draft Assembly and Annotation of the Genome of a California Endemic Oak Quercus lobata Nee (Fagaceae).</title>
        <authorList>
            <person name="Sork V.L."/>
            <person name="Fitz-Gibbon S.T."/>
            <person name="Puiu D."/>
            <person name="Crepeau M."/>
            <person name="Gugger P.F."/>
            <person name="Sherman R."/>
            <person name="Stevens K."/>
            <person name="Langley C.H."/>
            <person name="Pellegrini M."/>
            <person name="Salzberg S.L."/>
        </authorList>
    </citation>
    <scope>NUCLEOTIDE SEQUENCE [LARGE SCALE GENOMIC DNA]</scope>
    <source>
        <strain evidence="1 2">cv. SW786</strain>
    </source>
</reference>
<dbReference type="EMBL" id="LRBV02000007">
    <property type="status" value="NOT_ANNOTATED_CDS"/>
    <property type="molecule type" value="Genomic_DNA"/>
</dbReference>
<sequence>MSTSSSLSRNWAPLSLPIDSRLQLDVTNGSNLGLGSDSIVGDGFDLASSSMAYSSVNCDSDFNPYPQLKKILVIKFLENMTRYHYRARWTSAYVSTLHCEILSSCEQIPNWHFQHYRLFTFLYGPIIILWGCTTELSYLSCLLLCFEAPI</sequence>
<protein>
    <submittedName>
        <fullName evidence="1">Uncharacterized protein</fullName>
    </submittedName>
</protein>
<name>A0A7N2M519_QUELO</name>
<evidence type="ECO:0000313" key="2">
    <source>
        <dbReference type="Proteomes" id="UP000594261"/>
    </source>
</evidence>